<organism evidence="3 4">
    <name type="scientific">Octadecabacter antarcticus 307</name>
    <dbReference type="NCBI Taxonomy" id="391626"/>
    <lineage>
        <taxon>Bacteria</taxon>
        <taxon>Pseudomonadati</taxon>
        <taxon>Pseudomonadota</taxon>
        <taxon>Alphaproteobacteria</taxon>
        <taxon>Rhodobacterales</taxon>
        <taxon>Roseobacteraceae</taxon>
        <taxon>Octadecabacter</taxon>
    </lineage>
</organism>
<evidence type="ECO:0000259" key="2">
    <source>
        <dbReference type="Pfam" id="PF03625"/>
    </source>
</evidence>
<dbReference type="SUPFAM" id="SSF103247">
    <property type="entry name" value="TT1751-like"/>
    <property type="match status" value="1"/>
</dbReference>
<name>M9R253_9RHOB</name>
<dbReference type="EMBL" id="CP003740">
    <property type="protein sequence ID" value="AGI66724.1"/>
    <property type="molecule type" value="Genomic_DNA"/>
</dbReference>
<feature type="domain" description="DUF302" evidence="2">
    <location>
        <begin position="55"/>
        <end position="114"/>
    </location>
</feature>
<proteinExistence type="predicted"/>
<dbReference type="Gene3D" id="3.30.310.70">
    <property type="entry name" value="TT1751-like domain"/>
    <property type="match status" value="1"/>
</dbReference>
<dbReference type="Pfam" id="PF03625">
    <property type="entry name" value="DUF302"/>
    <property type="match status" value="1"/>
</dbReference>
<dbReference type="AlphaFoldDB" id="M9R253"/>
<keyword evidence="4" id="KW-1185">Reference proteome</keyword>
<feature type="signal peptide" evidence="1">
    <location>
        <begin position="1"/>
        <end position="22"/>
    </location>
</feature>
<feature type="chain" id="PRO_5004102424" description="DUF302 domain-containing protein" evidence="1">
    <location>
        <begin position="23"/>
        <end position="149"/>
    </location>
</feature>
<dbReference type="Proteomes" id="UP000005307">
    <property type="component" value="Chromosome"/>
</dbReference>
<dbReference type="InterPro" id="IPR035923">
    <property type="entry name" value="TT1751-like_sf"/>
</dbReference>
<dbReference type="RefSeq" id="WP_015498767.1">
    <property type="nucleotide sequence ID" value="NC_020911.1"/>
</dbReference>
<gene>
    <name evidence="3" type="ORF">OAN307_c10090</name>
</gene>
<keyword evidence="1" id="KW-0732">Signal</keyword>
<dbReference type="OrthoDB" id="9799367at2"/>
<evidence type="ECO:0000313" key="4">
    <source>
        <dbReference type="Proteomes" id="UP000005307"/>
    </source>
</evidence>
<dbReference type="PANTHER" id="PTHR38342">
    <property type="entry name" value="SLR5037 PROTEIN"/>
    <property type="match status" value="1"/>
</dbReference>
<dbReference type="KEGG" id="oat:OAN307_c10090"/>
<evidence type="ECO:0000256" key="1">
    <source>
        <dbReference type="SAM" id="SignalP"/>
    </source>
</evidence>
<sequence>MTPTKLAAAIIGCVLAASASLADVVTTRANVSVEQALANLTAAAEAADATIFAVIDHQKGAESIGVELRPTVKVIFGHPQFSTPAIAASQLMGLLLPLEMLIWEDADGVVYLSVPEIDHEAKKLGLDHAHPSVEIIEDALAMMVAAAAG</sequence>
<protein>
    <recommendedName>
        <fullName evidence="2">DUF302 domain-containing protein</fullName>
    </recommendedName>
</protein>
<accession>M9R253</accession>
<dbReference type="CDD" id="cd14797">
    <property type="entry name" value="DUF302"/>
    <property type="match status" value="1"/>
</dbReference>
<dbReference type="HOGENOM" id="CLU_116237_1_1_5"/>
<dbReference type="eggNOG" id="COG3439">
    <property type="taxonomic scope" value="Bacteria"/>
</dbReference>
<dbReference type="InterPro" id="IPR005180">
    <property type="entry name" value="DUF302"/>
</dbReference>
<reference evidence="3 4" key="1">
    <citation type="journal article" date="2013" name="PLoS ONE">
        <title>Poles Apart: Arctic and Antarctic Octadecabacter strains Share High Genome Plasticity and a New Type of Xanthorhodopsin.</title>
        <authorList>
            <person name="Vollmers J."/>
            <person name="Voget S."/>
            <person name="Dietrich S."/>
            <person name="Gollnow K."/>
            <person name="Smits M."/>
            <person name="Meyer K."/>
            <person name="Brinkhoff T."/>
            <person name="Simon M."/>
            <person name="Daniel R."/>
        </authorList>
    </citation>
    <scope>NUCLEOTIDE SEQUENCE [LARGE SCALE GENOMIC DNA]</scope>
    <source>
        <strain evidence="3 4">307</strain>
    </source>
</reference>
<evidence type="ECO:0000313" key="3">
    <source>
        <dbReference type="EMBL" id="AGI66724.1"/>
    </source>
</evidence>
<dbReference type="PANTHER" id="PTHR38342:SF2">
    <property type="entry name" value="INNER MEMBRANE OR EXPORTED"/>
    <property type="match status" value="1"/>
</dbReference>